<organism evidence="1">
    <name type="scientific">Oryza brachyantha</name>
    <name type="common">malo sina</name>
    <dbReference type="NCBI Taxonomy" id="4533"/>
    <lineage>
        <taxon>Eukaryota</taxon>
        <taxon>Viridiplantae</taxon>
        <taxon>Streptophyta</taxon>
        <taxon>Embryophyta</taxon>
        <taxon>Tracheophyta</taxon>
        <taxon>Spermatophyta</taxon>
        <taxon>Magnoliopsida</taxon>
        <taxon>Liliopsida</taxon>
        <taxon>Poales</taxon>
        <taxon>Poaceae</taxon>
        <taxon>BOP clade</taxon>
        <taxon>Oryzoideae</taxon>
        <taxon>Oryzeae</taxon>
        <taxon>Oryzinae</taxon>
        <taxon>Oryza</taxon>
    </lineage>
</organism>
<dbReference type="AlphaFoldDB" id="J3M8G9"/>
<dbReference type="EnsemblPlants" id="OB05G28930.1">
    <property type="protein sequence ID" value="OB05G28930.1"/>
    <property type="gene ID" value="OB05G28930"/>
</dbReference>
<dbReference type="Proteomes" id="UP000006038">
    <property type="component" value="Chromosome 5"/>
</dbReference>
<dbReference type="Gramene" id="OB05G28930.1">
    <property type="protein sequence ID" value="OB05G28930.1"/>
    <property type="gene ID" value="OB05G28930"/>
</dbReference>
<dbReference type="HOGENOM" id="CLU_2999682_0_0_1"/>
<name>J3M8G9_ORYBR</name>
<reference evidence="1" key="1">
    <citation type="journal article" date="2013" name="Nat. Commun.">
        <title>Whole-genome sequencing of Oryza brachyantha reveals mechanisms underlying Oryza genome evolution.</title>
        <authorList>
            <person name="Chen J."/>
            <person name="Huang Q."/>
            <person name="Gao D."/>
            <person name="Wang J."/>
            <person name="Lang Y."/>
            <person name="Liu T."/>
            <person name="Li B."/>
            <person name="Bai Z."/>
            <person name="Luis Goicoechea J."/>
            <person name="Liang C."/>
            <person name="Chen C."/>
            <person name="Zhang W."/>
            <person name="Sun S."/>
            <person name="Liao Y."/>
            <person name="Zhang X."/>
            <person name="Yang L."/>
            <person name="Song C."/>
            <person name="Wang M."/>
            <person name="Shi J."/>
            <person name="Liu G."/>
            <person name="Liu J."/>
            <person name="Zhou H."/>
            <person name="Zhou W."/>
            <person name="Yu Q."/>
            <person name="An N."/>
            <person name="Chen Y."/>
            <person name="Cai Q."/>
            <person name="Wang B."/>
            <person name="Liu B."/>
            <person name="Min J."/>
            <person name="Huang Y."/>
            <person name="Wu H."/>
            <person name="Li Z."/>
            <person name="Zhang Y."/>
            <person name="Yin Y."/>
            <person name="Song W."/>
            <person name="Jiang J."/>
            <person name="Jackson S.A."/>
            <person name="Wing R.A."/>
            <person name="Wang J."/>
            <person name="Chen M."/>
        </authorList>
    </citation>
    <scope>NUCLEOTIDE SEQUENCE [LARGE SCALE GENOMIC DNA]</scope>
    <source>
        <strain evidence="1">cv. IRGC 101232</strain>
    </source>
</reference>
<evidence type="ECO:0000313" key="2">
    <source>
        <dbReference type="Proteomes" id="UP000006038"/>
    </source>
</evidence>
<reference evidence="1" key="2">
    <citation type="submission" date="2013-04" db="UniProtKB">
        <authorList>
            <consortium name="EnsemblPlants"/>
        </authorList>
    </citation>
    <scope>IDENTIFICATION</scope>
</reference>
<protein>
    <submittedName>
        <fullName evidence="1">Uncharacterized protein</fullName>
    </submittedName>
</protein>
<proteinExistence type="predicted"/>
<accession>J3M8G9</accession>
<keyword evidence="2" id="KW-1185">Reference proteome</keyword>
<evidence type="ECO:0000313" key="1">
    <source>
        <dbReference type="EnsemblPlants" id="OB05G28930.1"/>
    </source>
</evidence>
<sequence length="57" mass="6352">MVQFSLGEVQKVNTDGRIPQPKILSFPIISCFIRITCTIACSRLTLQVLESNLTTPE</sequence>